<dbReference type="InterPro" id="IPR021359">
    <property type="entry name" value="DUF2812"/>
</dbReference>
<keyword evidence="1" id="KW-0472">Membrane</keyword>
<dbReference type="AlphaFoldDB" id="A0A291T908"/>
<sequence>MSKKCYRFFGGLLNAQAKWLNKMSKKGYRLVRTGRMLYEFEKCSPDEVTYCVEFIGEKSKENATDYADFLEDMGYKVFFKNINLNYSVGKVRLRPWAEMGGCIATNATTFNRELLIVEKSNDGKPFELHTSYADKEKYYRTLRNPWLFLLLLFALFAIIKHSIILGIFSLVSAIPSILYQLQIINVRQKAKTWEK</sequence>
<dbReference type="RefSeq" id="WP_098923092.1">
    <property type="nucleotide sequence ID" value="NZ_CP023819.1"/>
</dbReference>
<organism evidence="2 3">
    <name type="scientific">Faecalibacterium prausnitzii</name>
    <dbReference type="NCBI Taxonomy" id="853"/>
    <lineage>
        <taxon>Bacteria</taxon>
        <taxon>Bacillati</taxon>
        <taxon>Bacillota</taxon>
        <taxon>Clostridia</taxon>
        <taxon>Eubacteriales</taxon>
        <taxon>Oscillospiraceae</taxon>
        <taxon>Faecalibacterium</taxon>
    </lineage>
</organism>
<evidence type="ECO:0000313" key="2">
    <source>
        <dbReference type="EMBL" id="ATL89624.1"/>
    </source>
</evidence>
<protein>
    <recommendedName>
        <fullName evidence="4">DUF2812 domain-containing protein</fullName>
    </recommendedName>
</protein>
<proteinExistence type="predicted"/>
<name>A0A291T908_9FIRM</name>
<keyword evidence="1" id="KW-1133">Transmembrane helix</keyword>
<dbReference type="Proteomes" id="UP000223709">
    <property type="component" value="Chromosome"/>
</dbReference>
<keyword evidence="1" id="KW-0812">Transmembrane</keyword>
<reference evidence="2 3" key="1">
    <citation type="submission" date="2017-10" db="EMBL/GenBank/DDBJ databases">
        <title>Complete Genome Sequence of Faecalibacterium prausnitzii isolated from the gut of healthy adult Indian.</title>
        <authorList>
            <person name="Bag S."/>
            <person name="Ghosh T.S."/>
            <person name="Das B."/>
        </authorList>
    </citation>
    <scope>NUCLEOTIDE SEQUENCE [LARGE SCALE GENOMIC DNA]</scope>
    <source>
        <strain evidence="2 3">Indica</strain>
    </source>
</reference>
<evidence type="ECO:0008006" key="4">
    <source>
        <dbReference type="Google" id="ProtNLM"/>
    </source>
</evidence>
<dbReference type="Pfam" id="PF11193">
    <property type="entry name" value="DUF2812"/>
    <property type="match status" value="1"/>
</dbReference>
<evidence type="ECO:0000256" key="1">
    <source>
        <dbReference type="SAM" id="Phobius"/>
    </source>
</evidence>
<feature type="transmembrane region" description="Helical" evidence="1">
    <location>
        <begin position="146"/>
        <end position="171"/>
    </location>
</feature>
<accession>A0A291T908</accession>
<gene>
    <name evidence="2" type="ORF">CRH10_04540</name>
</gene>
<evidence type="ECO:0000313" key="3">
    <source>
        <dbReference type="Proteomes" id="UP000223709"/>
    </source>
</evidence>
<dbReference type="EMBL" id="CP023819">
    <property type="protein sequence ID" value="ATL89624.1"/>
    <property type="molecule type" value="Genomic_DNA"/>
</dbReference>